<protein>
    <submittedName>
        <fullName evidence="2">DinB superfamily protein</fullName>
    </submittedName>
</protein>
<evidence type="ECO:0000259" key="1">
    <source>
        <dbReference type="Pfam" id="PF12867"/>
    </source>
</evidence>
<feature type="domain" description="DinB-like" evidence="1">
    <location>
        <begin position="14"/>
        <end position="159"/>
    </location>
</feature>
<dbReference type="STRING" id="1121884.SAMN02745131_02667"/>
<dbReference type="Pfam" id="PF12867">
    <property type="entry name" value="DinB_2"/>
    <property type="match status" value="1"/>
</dbReference>
<evidence type="ECO:0000313" key="3">
    <source>
        <dbReference type="Proteomes" id="UP000184048"/>
    </source>
</evidence>
<proteinExistence type="predicted"/>
<dbReference type="AlphaFoldDB" id="A0A1M5BT27"/>
<sequence length="169" mass="19595">MTLTELENTVDIWIIALQKYDVSVLQTQPDSDNWSLGQVYLHILNDTNFYMEQAGICLSHKENQSEKKTEFAALLFSNNGFPDEKIEVDLLANRTIPQPTNKADLVEQMEQLKASLTSLWEKVSESSDYGKTKHPGLGYFNAREWLEFAEMHMRHHLRQKHRIEVAIET</sequence>
<dbReference type="InterPro" id="IPR034660">
    <property type="entry name" value="DinB/YfiT-like"/>
</dbReference>
<dbReference type="Gene3D" id="1.20.120.450">
    <property type="entry name" value="dinb family like domain"/>
    <property type="match status" value="1"/>
</dbReference>
<dbReference type="Proteomes" id="UP000184048">
    <property type="component" value="Unassembled WGS sequence"/>
</dbReference>
<keyword evidence="3" id="KW-1185">Reference proteome</keyword>
<dbReference type="OrthoDB" id="1495892at2"/>
<gene>
    <name evidence="2" type="ORF">SAMN02745131_02667</name>
</gene>
<dbReference type="InterPro" id="IPR024775">
    <property type="entry name" value="DinB-like"/>
</dbReference>
<reference evidence="2 3" key="1">
    <citation type="submission" date="2016-11" db="EMBL/GenBank/DDBJ databases">
        <authorList>
            <person name="Jaros S."/>
            <person name="Januszkiewicz K."/>
            <person name="Wedrychowicz H."/>
        </authorList>
    </citation>
    <scope>NUCLEOTIDE SEQUENCE [LARGE SCALE GENOMIC DNA]</scope>
    <source>
        <strain evidence="2 3">DSM 18119</strain>
    </source>
</reference>
<evidence type="ECO:0000313" key="2">
    <source>
        <dbReference type="EMBL" id="SHF45668.1"/>
    </source>
</evidence>
<dbReference type="SUPFAM" id="SSF109854">
    <property type="entry name" value="DinB/YfiT-like putative metalloenzymes"/>
    <property type="match status" value="1"/>
</dbReference>
<organism evidence="2 3">
    <name type="scientific">Flavisolibacter ginsengisoli DSM 18119</name>
    <dbReference type="NCBI Taxonomy" id="1121884"/>
    <lineage>
        <taxon>Bacteria</taxon>
        <taxon>Pseudomonadati</taxon>
        <taxon>Bacteroidota</taxon>
        <taxon>Chitinophagia</taxon>
        <taxon>Chitinophagales</taxon>
        <taxon>Chitinophagaceae</taxon>
        <taxon>Flavisolibacter</taxon>
    </lineage>
</organism>
<accession>A0A1M5BT27</accession>
<dbReference type="EMBL" id="FQUU01000011">
    <property type="protein sequence ID" value="SHF45668.1"/>
    <property type="molecule type" value="Genomic_DNA"/>
</dbReference>
<name>A0A1M5BT27_9BACT</name>